<dbReference type="RefSeq" id="WP_072660528.1">
    <property type="nucleotide sequence ID" value="NZ_BDFD01000023.1"/>
</dbReference>
<organism evidence="2 3">
    <name type="scientific">Mariprofundus micogutta</name>
    <dbReference type="NCBI Taxonomy" id="1921010"/>
    <lineage>
        <taxon>Bacteria</taxon>
        <taxon>Pseudomonadati</taxon>
        <taxon>Pseudomonadota</taxon>
        <taxon>Candidatius Mariprofundia</taxon>
        <taxon>Mariprofundales</taxon>
        <taxon>Mariprofundaceae</taxon>
        <taxon>Mariprofundus</taxon>
    </lineage>
</organism>
<protein>
    <submittedName>
        <fullName evidence="2">HDOD domain protein</fullName>
    </submittedName>
</protein>
<accession>A0A1L8CQN5</accession>
<dbReference type="EMBL" id="BDFD01000023">
    <property type="protein sequence ID" value="GAV21228.1"/>
    <property type="molecule type" value="Genomic_DNA"/>
</dbReference>
<dbReference type="CDD" id="cd00077">
    <property type="entry name" value="HDc"/>
    <property type="match status" value="1"/>
</dbReference>
<gene>
    <name evidence="2" type="ORF">MMIC_P2210</name>
</gene>
<sequence>MQNNATHPHFDLSLKDGDLLYQQLLPAEGTRGRLTMYQNSISSLPLPPALWNAFQRACSEEASSQQLGEIIKDDPVLSASILRFANSAGIVHTPINDVGRGISRLGNSMVRSVVAKHAFSASSSSTGKVYDIPMLWKHGMAVSALAEIVADHIPGCNRNEAGTIGLFHDVGRLGYNLVNEFMQPAELDPAKGYLVYELERSGCTHIDMGLLLAEHWQLPEKICKGIRYHHHPAYVEAEAIPSEIRAEVLAVYLADLLAIRLGVAGGNPGTIPPHASFADMLPNTTLTDLANDRKVGSELALVQAMEF</sequence>
<dbReference type="Pfam" id="PF08668">
    <property type="entry name" value="HDOD"/>
    <property type="match status" value="1"/>
</dbReference>
<dbReference type="STRING" id="1921010.MMIC_P2210"/>
<dbReference type="PANTHER" id="PTHR33525:SF4">
    <property type="entry name" value="CYCLIC DI-GMP PHOSPHODIESTERASE CDGJ"/>
    <property type="match status" value="1"/>
</dbReference>
<proteinExistence type="predicted"/>
<dbReference type="SUPFAM" id="SSF109604">
    <property type="entry name" value="HD-domain/PDEase-like"/>
    <property type="match status" value="1"/>
</dbReference>
<dbReference type="InterPro" id="IPR052340">
    <property type="entry name" value="RNase_Y/CdgJ"/>
</dbReference>
<dbReference type="InterPro" id="IPR006675">
    <property type="entry name" value="HDIG_dom"/>
</dbReference>
<name>A0A1L8CQN5_9PROT</name>
<evidence type="ECO:0000313" key="3">
    <source>
        <dbReference type="Proteomes" id="UP000231632"/>
    </source>
</evidence>
<comment type="caution">
    <text evidence="2">The sequence shown here is derived from an EMBL/GenBank/DDBJ whole genome shotgun (WGS) entry which is preliminary data.</text>
</comment>
<reference evidence="2 3" key="1">
    <citation type="journal article" date="2017" name="Arch. Microbiol.">
        <title>Mariprofundus micogutta sp. nov., a novel iron-oxidizing zetaproteobacterium isolated from a deep-sea hydrothermal field at the Bayonnaise knoll of the Izu-Ogasawara arc, and a description of Mariprofundales ord. nov. and Zetaproteobacteria classis nov.</title>
        <authorList>
            <person name="Makita H."/>
            <person name="Tanaka E."/>
            <person name="Mitsunobu S."/>
            <person name="Miyazaki M."/>
            <person name="Nunoura T."/>
            <person name="Uematsu K."/>
            <person name="Takaki Y."/>
            <person name="Nishi S."/>
            <person name="Shimamura S."/>
            <person name="Takai K."/>
        </authorList>
    </citation>
    <scope>NUCLEOTIDE SEQUENCE [LARGE SCALE GENOMIC DNA]</scope>
    <source>
        <strain evidence="2 3">ET2</strain>
    </source>
</reference>
<dbReference type="PANTHER" id="PTHR33525">
    <property type="match status" value="1"/>
</dbReference>
<evidence type="ECO:0000259" key="1">
    <source>
        <dbReference type="PROSITE" id="PS51833"/>
    </source>
</evidence>
<dbReference type="Gene3D" id="1.10.3210.10">
    <property type="entry name" value="Hypothetical protein af1432"/>
    <property type="match status" value="1"/>
</dbReference>
<dbReference type="Proteomes" id="UP000231632">
    <property type="component" value="Unassembled WGS sequence"/>
</dbReference>
<dbReference type="NCBIfam" id="TIGR00277">
    <property type="entry name" value="HDIG"/>
    <property type="match status" value="1"/>
</dbReference>
<dbReference type="InterPro" id="IPR013976">
    <property type="entry name" value="HDOD"/>
</dbReference>
<evidence type="ECO:0000313" key="2">
    <source>
        <dbReference type="EMBL" id="GAV21228.1"/>
    </source>
</evidence>
<dbReference type="AlphaFoldDB" id="A0A1L8CQN5"/>
<dbReference type="InterPro" id="IPR003607">
    <property type="entry name" value="HD/PDEase_dom"/>
</dbReference>
<feature type="domain" description="HDOD" evidence="1">
    <location>
        <begin position="43"/>
        <end position="232"/>
    </location>
</feature>
<dbReference type="PROSITE" id="PS51833">
    <property type="entry name" value="HDOD"/>
    <property type="match status" value="1"/>
</dbReference>
<keyword evidence="3" id="KW-1185">Reference proteome</keyword>